<keyword evidence="2" id="KW-1133">Transmembrane helix</keyword>
<feature type="compositionally biased region" description="Gly residues" evidence="1">
    <location>
        <begin position="267"/>
        <end position="277"/>
    </location>
</feature>
<dbReference type="CDD" id="cd00063">
    <property type="entry name" value="FN3"/>
    <property type="match status" value="1"/>
</dbReference>
<protein>
    <submittedName>
        <fullName evidence="3">Putative calcium activated chlorine channel ixodes scapularis calcium activated chlorine channel</fullName>
    </submittedName>
</protein>
<dbReference type="NCBIfam" id="NF041940">
    <property type="entry name" value="choice_anch_X"/>
    <property type="match status" value="1"/>
</dbReference>
<proteinExistence type="evidence at transcript level"/>
<accession>A0A023G8W8</accession>
<dbReference type="InterPro" id="IPR036116">
    <property type="entry name" value="FN3_sf"/>
</dbReference>
<organism evidence="3">
    <name type="scientific">Amblyomma triste</name>
    <name type="common">Neotropical tick</name>
    <dbReference type="NCBI Taxonomy" id="251400"/>
    <lineage>
        <taxon>Eukaryota</taxon>
        <taxon>Metazoa</taxon>
        <taxon>Ecdysozoa</taxon>
        <taxon>Arthropoda</taxon>
        <taxon>Chelicerata</taxon>
        <taxon>Arachnida</taxon>
        <taxon>Acari</taxon>
        <taxon>Parasitiformes</taxon>
        <taxon>Ixodida</taxon>
        <taxon>Ixodoidea</taxon>
        <taxon>Ixodidae</taxon>
        <taxon>Amblyomminae</taxon>
        <taxon>Amblyomma</taxon>
    </lineage>
</organism>
<dbReference type="EMBL" id="GBBM01005161">
    <property type="protein sequence ID" value="JAC30257.1"/>
    <property type="molecule type" value="mRNA"/>
</dbReference>
<dbReference type="SUPFAM" id="SSF49265">
    <property type="entry name" value="Fibronectin type III"/>
    <property type="match status" value="1"/>
</dbReference>
<keyword evidence="2" id="KW-0812">Transmembrane</keyword>
<feature type="region of interest" description="Disordered" evidence="1">
    <location>
        <begin position="260"/>
        <end position="282"/>
    </location>
</feature>
<feature type="region of interest" description="Disordered" evidence="1">
    <location>
        <begin position="401"/>
        <end position="484"/>
    </location>
</feature>
<keyword evidence="2" id="KW-0472">Membrane</keyword>
<evidence type="ECO:0000256" key="2">
    <source>
        <dbReference type="SAM" id="Phobius"/>
    </source>
</evidence>
<feature type="region of interest" description="Disordered" evidence="1">
    <location>
        <begin position="326"/>
        <end position="369"/>
    </location>
</feature>
<dbReference type="InterPro" id="IPR013783">
    <property type="entry name" value="Ig-like_fold"/>
</dbReference>
<evidence type="ECO:0000313" key="3">
    <source>
        <dbReference type="EMBL" id="JAC30257.1"/>
    </source>
</evidence>
<reference evidence="3" key="1">
    <citation type="submission" date="2014-03" db="EMBL/GenBank/DDBJ databases">
        <title>The sialotranscriptome of Amblyomma triste, Amblyomma parvum and Amblyomma cajennense ticks, uncovered by 454-based RNA-seq.</title>
        <authorList>
            <person name="Garcia G.R."/>
            <person name="Gardinassi L.G."/>
            <person name="Ribeiro J.M."/>
            <person name="Anatriello E."/>
            <person name="Ferreira B.R."/>
            <person name="Moreira H.N."/>
            <person name="Mafra C."/>
            <person name="Olegario M.M."/>
            <person name="Szabo P.J."/>
            <person name="Miranda-Santos I.K."/>
            <person name="Maruyama S.R."/>
        </authorList>
    </citation>
    <scope>NUCLEOTIDE SEQUENCE</scope>
    <source>
        <strain evidence="3">Mato Grasso do Sul</strain>
        <tissue evidence="3">Salivary glands</tissue>
    </source>
</reference>
<dbReference type="Gene3D" id="2.60.40.10">
    <property type="entry name" value="Immunoglobulins"/>
    <property type="match status" value="1"/>
</dbReference>
<sequence length="484" mass="52448">DPSKPFLVYAEVRKGFNPIRYVNVTATIIDPEGRLMELDLVDNGAGDPDITAGDGIYSRYFTGFSKKGHYKLSVIAEGTGDSVVVNGAVLDGGSSSPPRCCGSQFPESASVPTEPFSRYFEYGSFFSIQDRPGGDVYPPSRITDLKVSSVDPQDRRVTLEWTAPGNDYDQGAAKGYEIRYFERAVDFAPLFDSSGKKIDPFSIDGLAYSPKPFGEREKASFNVNCGEPGDSCYFAIRASDDSNNGPVSNVVEVQFPKLTPTIAPDGGSSGDPDGVGTGSDLDNDRNYARGGMTSLQLALAIVLPLLLLLILIIIIVLFICFRRRGEKKDDSNDSSPRPPTRPRPIISAPLTQNGSTPKKENGGIDDSTDKVNPYATSMYYGISPINSYSADYLMDVYEDEKAKRGRRTPTAPDKADLSSEAPSGELPPQEFSAPEGKEDLNDVGLPSVRPYVTELKPARSPPYGTESRGSPPGFSTEPRRQTFV</sequence>
<feature type="transmembrane region" description="Helical" evidence="2">
    <location>
        <begin position="297"/>
        <end position="321"/>
    </location>
</feature>
<dbReference type="InterPro" id="IPR003961">
    <property type="entry name" value="FN3_dom"/>
</dbReference>
<evidence type="ECO:0000256" key="1">
    <source>
        <dbReference type="SAM" id="MobiDB-lite"/>
    </source>
</evidence>
<dbReference type="AlphaFoldDB" id="A0A023G8W8"/>
<feature type="non-terminal residue" evidence="3">
    <location>
        <position position="1"/>
    </location>
</feature>
<name>A0A023G8W8_AMBTT</name>